<dbReference type="EMBL" id="JBGBZA010000002">
    <property type="protein sequence ID" value="MEY9315991.1"/>
    <property type="molecule type" value="Genomic_DNA"/>
</dbReference>
<reference evidence="2 3" key="1">
    <citation type="submission" date="2024-07" db="EMBL/GenBank/DDBJ databases">
        <title>Genomic Encyclopedia of Type Strains, Phase V (KMG-V): Genome sequencing to study the core and pangenomes of soil and plant-associated prokaryotes.</title>
        <authorList>
            <person name="Whitman W."/>
        </authorList>
    </citation>
    <scope>NUCLEOTIDE SEQUENCE [LARGE SCALE GENOMIC DNA]</scope>
    <source>
        <strain evidence="2 3">USDA 415</strain>
    </source>
</reference>
<feature type="compositionally biased region" description="Basic and acidic residues" evidence="1">
    <location>
        <begin position="48"/>
        <end position="60"/>
    </location>
</feature>
<dbReference type="RefSeq" id="WP_018271015.1">
    <property type="nucleotide sequence ID" value="NZ_BJNL01000183.1"/>
</dbReference>
<name>A0ABV4EY06_BRAEL</name>
<accession>A0ABV4EY06</accession>
<evidence type="ECO:0000313" key="3">
    <source>
        <dbReference type="Proteomes" id="UP001565471"/>
    </source>
</evidence>
<evidence type="ECO:0000256" key="1">
    <source>
        <dbReference type="SAM" id="MobiDB-lite"/>
    </source>
</evidence>
<comment type="caution">
    <text evidence="2">The sequence shown here is derived from an EMBL/GenBank/DDBJ whole genome shotgun (WGS) entry which is preliminary data.</text>
</comment>
<evidence type="ECO:0000313" key="2">
    <source>
        <dbReference type="EMBL" id="MEY9315991.1"/>
    </source>
</evidence>
<gene>
    <name evidence="2" type="ORF">ABIF29_002790</name>
</gene>
<sequence length="68" mass="7911">MSADDYAEMAEHYRRAKEATKDDFTRRFLEQMERSFRVLAASEAVLEGSRRTRDELERSPSKGPSDEP</sequence>
<organism evidence="2 3">
    <name type="scientific">Bradyrhizobium elkanii</name>
    <dbReference type="NCBI Taxonomy" id="29448"/>
    <lineage>
        <taxon>Bacteria</taxon>
        <taxon>Pseudomonadati</taxon>
        <taxon>Pseudomonadota</taxon>
        <taxon>Alphaproteobacteria</taxon>
        <taxon>Hyphomicrobiales</taxon>
        <taxon>Nitrobacteraceae</taxon>
        <taxon>Bradyrhizobium</taxon>
    </lineage>
</organism>
<dbReference type="GeneID" id="92955603"/>
<proteinExistence type="predicted"/>
<dbReference type="Proteomes" id="UP001565471">
    <property type="component" value="Unassembled WGS sequence"/>
</dbReference>
<protein>
    <submittedName>
        <fullName evidence="2">Uncharacterized protein</fullName>
    </submittedName>
</protein>
<keyword evidence="3" id="KW-1185">Reference proteome</keyword>
<feature type="region of interest" description="Disordered" evidence="1">
    <location>
        <begin position="43"/>
        <end position="68"/>
    </location>
</feature>